<evidence type="ECO:0000313" key="10">
    <source>
        <dbReference type="Proteomes" id="UP000012960"/>
    </source>
</evidence>
<gene>
    <name evidence="8" type="ORF">GSMUA_269570.1</name>
</gene>
<dbReference type="PRINTS" id="PR01217">
    <property type="entry name" value="PRICHEXTENSN"/>
</dbReference>
<proteinExistence type="inferred from homology"/>
<reference evidence="8" key="1">
    <citation type="submission" date="2021-03" db="EMBL/GenBank/DDBJ databases">
        <authorList>
            <consortium name="Genoscope - CEA"/>
            <person name="William W."/>
        </authorList>
    </citation>
    <scope>NUCLEOTIDE SEQUENCE</scope>
    <source>
        <strain evidence="8">Doubled-haploid Pahang</strain>
    </source>
</reference>
<evidence type="ECO:0000313" key="8">
    <source>
        <dbReference type="EMBL" id="CAG1838780.1"/>
    </source>
</evidence>
<dbReference type="InterPro" id="IPR016140">
    <property type="entry name" value="Bifunc_inhib/LTP/seed_store"/>
</dbReference>
<dbReference type="InterPro" id="IPR043325">
    <property type="entry name" value="LTSS"/>
</dbReference>
<reference evidence="9" key="2">
    <citation type="submission" date="2021-05" db="UniProtKB">
        <authorList>
            <consortium name="EnsemblPlants"/>
        </authorList>
    </citation>
    <scope>IDENTIFICATION</scope>
    <source>
        <strain evidence="9">subsp. malaccensis</strain>
    </source>
</reference>
<feature type="region of interest" description="Disordered" evidence="5">
    <location>
        <begin position="114"/>
        <end position="202"/>
    </location>
</feature>
<dbReference type="OMA" id="LAMPSIC"/>
<protein>
    <submittedName>
        <fullName evidence="8">(wild Malaysian banana) hypothetical protein</fullName>
    </submittedName>
</protein>
<dbReference type="PANTHER" id="PTHR33044">
    <property type="entry name" value="BIFUNCTIONAL INHIBITOR/LIPID-TRANSFER PROTEIN/SEED STORAGE 2S ALBUMIN SUPERFAMILY PROTEIN-RELATED"/>
    <property type="match status" value="1"/>
</dbReference>
<dbReference type="InterPro" id="IPR036312">
    <property type="entry name" value="Bifun_inhib/LTP/seed_sf"/>
</dbReference>
<evidence type="ECO:0000256" key="5">
    <source>
        <dbReference type="SAM" id="MobiDB-lite"/>
    </source>
</evidence>
<dbReference type="Proteomes" id="UP000012960">
    <property type="component" value="Unplaced"/>
</dbReference>
<dbReference type="Gene3D" id="1.10.110.10">
    <property type="entry name" value="Plant lipid-transfer and hydrophobic proteins"/>
    <property type="match status" value="1"/>
</dbReference>
<evidence type="ECO:0000256" key="6">
    <source>
        <dbReference type="SAM" id="SignalP"/>
    </source>
</evidence>
<evidence type="ECO:0000256" key="4">
    <source>
        <dbReference type="ARBA" id="ARBA00023180"/>
    </source>
</evidence>
<evidence type="ECO:0000256" key="3">
    <source>
        <dbReference type="ARBA" id="ARBA00023157"/>
    </source>
</evidence>
<feature type="domain" description="Bifunctional inhibitor/plant lipid transfer protein/seed storage helical" evidence="7">
    <location>
        <begin position="36"/>
        <end position="113"/>
    </location>
</feature>
<feature type="compositionally biased region" description="Pro residues" evidence="5">
    <location>
        <begin position="120"/>
        <end position="184"/>
    </location>
</feature>
<dbReference type="Pfam" id="PF14368">
    <property type="entry name" value="LTP_2"/>
    <property type="match status" value="1"/>
</dbReference>
<evidence type="ECO:0000256" key="2">
    <source>
        <dbReference type="ARBA" id="ARBA00022729"/>
    </source>
</evidence>
<organism evidence="9 10">
    <name type="scientific">Musa acuminata subsp. malaccensis</name>
    <name type="common">Wild banana</name>
    <name type="synonym">Musa malaccensis</name>
    <dbReference type="NCBI Taxonomy" id="214687"/>
    <lineage>
        <taxon>Eukaryota</taxon>
        <taxon>Viridiplantae</taxon>
        <taxon>Streptophyta</taxon>
        <taxon>Embryophyta</taxon>
        <taxon>Tracheophyta</taxon>
        <taxon>Spermatophyta</taxon>
        <taxon>Magnoliopsida</taxon>
        <taxon>Liliopsida</taxon>
        <taxon>Zingiberales</taxon>
        <taxon>Musaceae</taxon>
        <taxon>Musa</taxon>
    </lineage>
</organism>
<evidence type="ECO:0000259" key="7">
    <source>
        <dbReference type="SMART" id="SM00499"/>
    </source>
</evidence>
<dbReference type="EMBL" id="HG996470">
    <property type="protein sequence ID" value="CAG1838780.1"/>
    <property type="molecule type" value="Genomic_DNA"/>
</dbReference>
<dbReference type="InParanoid" id="A0A804J602"/>
<dbReference type="EnsemblPlants" id="Ma05_t18720.1">
    <property type="protein sequence ID" value="Ma05_p18720.1"/>
    <property type="gene ID" value="Ma05_g18720"/>
</dbReference>
<feature type="compositionally biased region" description="Low complexity" evidence="5">
    <location>
        <begin position="185"/>
        <end position="202"/>
    </location>
</feature>
<keyword evidence="2 6" id="KW-0732">Signal</keyword>
<feature type="signal peptide" evidence="6">
    <location>
        <begin position="1"/>
        <end position="24"/>
    </location>
</feature>
<sequence>MARIVVLATGFMAICALSFSPAGAASLSPAPPPSDCSDIVSALMDCFSYVTNDSTTPCPSRSCCAGVADVVTESPECICQTLQEANDLGVAVNMTRALDLPAACSVKAPKIHCDASSPSAAPPSPPRPSPGPSPSPRPSPVPSPTPRPSPVPSPNPRPSPVLSPPPTTPPSPPPATPSPTPATPLPNSAVTPSPTPASAPMSSEAPRLASVVVAIAGLASAIFYQIHFCPNVRVECRSKATGTKTCSFDGTTDHTGTYNILVADEHEHEICECYAH</sequence>
<keyword evidence="3" id="KW-1015">Disulfide bond</keyword>
<feature type="chain" id="PRO_5033611639" evidence="6">
    <location>
        <begin position="25"/>
        <end position="276"/>
    </location>
</feature>
<name>A0A804J602_MUSAM</name>
<accession>A0A804J602</accession>
<dbReference type="CDD" id="cd00010">
    <property type="entry name" value="AAI_LTSS"/>
    <property type="match status" value="1"/>
</dbReference>
<keyword evidence="10" id="KW-1185">Reference proteome</keyword>
<dbReference type="AlphaFoldDB" id="A0A804J602"/>
<comment type="similarity">
    <text evidence="1">Belongs to the plant LTP family.</text>
</comment>
<evidence type="ECO:0000256" key="1">
    <source>
        <dbReference type="ARBA" id="ARBA00009748"/>
    </source>
</evidence>
<dbReference type="SUPFAM" id="SSF47699">
    <property type="entry name" value="Bifunctional inhibitor/lipid-transfer protein/seed storage 2S albumin"/>
    <property type="match status" value="1"/>
</dbReference>
<keyword evidence="4" id="KW-0325">Glycoprotein</keyword>
<dbReference type="Gramene" id="Ma05_t18720.1">
    <property type="protein sequence ID" value="Ma05_p18720.1"/>
    <property type="gene ID" value="Ma05_g18720"/>
</dbReference>
<dbReference type="SMART" id="SM00499">
    <property type="entry name" value="AAI"/>
    <property type="match status" value="1"/>
</dbReference>
<evidence type="ECO:0000313" key="9">
    <source>
        <dbReference type="EnsemblPlants" id="Ma05_p18720.1"/>
    </source>
</evidence>